<feature type="signal peptide" evidence="1">
    <location>
        <begin position="1"/>
        <end position="20"/>
    </location>
</feature>
<dbReference type="AlphaFoldDB" id="A0A2G5UYG9"/>
<evidence type="ECO:0000313" key="2">
    <source>
        <dbReference type="EMBL" id="PIC44575.1"/>
    </source>
</evidence>
<reference evidence="3" key="1">
    <citation type="submission" date="2017-10" db="EMBL/GenBank/DDBJ databases">
        <title>Rapid genome shrinkage in a self-fertile nematode reveals novel sperm competition proteins.</title>
        <authorList>
            <person name="Yin D."/>
            <person name="Schwarz E.M."/>
            <person name="Thomas C.G."/>
            <person name="Felde R.L."/>
            <person name="Korf I.F."/>
            <person name="Cutter A.D."/>
            <person name="Schartner C.M."/>
            <person name="Ralston E.J."/>
            <person name="Meyer B.J."/>
            <person name="Haag E.S."/>
        </authorList>
    </citation>
    <scope>NUCLEOTIDE SEQUENCE [LARGE SCALE GENOMIC DNA]</scope>
    <source>
        <strain evidence="3">JU1422</strain>
    </source>
</reference>
<comment type="caution">
    <text evidence="2">The sequence shown here is derived from an EMBL/GenBank/DDBJ whole genome shotgun (WGS) entry which is preliminary data.</text>
</comment>
<keyword evidence="1" id="KW-0732">Signal</keyword>
<accession>A0A2G5UYG9</accession>
<dbReference type="OrthoDB" id="10361068at2759"/>
<keyword evidence="3" id="KW-1185">Reference proteome</keyword>
<evidence type="ECO:0000256" key="1">
    <source>
        <dbReference type="SAM" id="SignalP"/>
    </source>
</evidence>
<dbReference type="PROSITE" id="PS51257">
    <property type="entry name" value="PROKAR_LIPOPROTEIN"/>
    <property type="match status" value="1"/>
</dbReference>
<evidence type="ECO:0008006" key="4">
    <source>
        <dbReference type="Google" id="ProtNLM"/>
    </source>
</evidence>
<gene>
    <name evidence="2" type="primary">Cnig_chr_II.g4898</name>
    <name evidence="2" type="ORF">B9Z55_004898</name>
</gene>
<organism evidence="2 3">
    <name type="scientific">Caenorhabditis nigoni</name>
    <dbReference type="NCBI Taxonomy" id="1611254"/>
    <lineage>
        <taxon>Eukaryota</taxon>
        <taxon>Metazoa</taxon>
        <taxon>Ecdysozoa</taxon>
        <taxon>Nematoda</taxon>
        <taxon>Chromadorea</taxon>
        <taxon>Rhabditida</taxon>
        <taxon>Rhabditina</taxon>
        <taxon>Rhabditomorpha</taxon>
        <taxon>Rhabditoidea</taxon>
        <taxon>Rhabditidae</taxon>
        <taxon>Peloderinae</taxon>
        <taxon>Caenorhabditis</taxon>
    </lineage>
</organism>
<name>A0A2G5UYG9_9PELO</name>
<evidence type="ECO:0000313" key="3">
    <source>
        <dbReference type="Proteomes" id="UP000230233"/>
    </source>
</evidence>
<dbReference type="Proteomes" id="UP000230233">
    <property type="component" value="Chromosome II"/>
</dbReference>
<proteinExistence type="predicted"/>
<dbReference type="EMBL" id="PDUG01000002">
    <property type="protein sequence ID" value="PIC44575.1"/>
    <property type="molecule type" value="Genomic_DNA"/>
</dbReference>
<sequence>MKFTLIVFLALAMMACLSNAWMDPKGPCILTDECTQALCSVGYPGCQKRKQCKITADCGKDHECQSGFCYKVEAPKNIDTLFDQ</sequence>
<feature type="chain" id="PRO_5013714189" description="WAP domain-containing protein" evidence="1">
    <location>
        <begin position="21"/>
        <end position="84"/>
    </location>
</feature>
<protein>
    <recommendedName>
        <fullName evidence="4">WAP domain-containing protein</fullName>
    </recommendedName>
</protein>